<evidence type="ECO:0000256" key="1">
    <source>
        <dbReference type="ARBA" id="ARBA00010923"/>
    </source>
</evidence>
<comment type="similarity">
    <text evidence="1">Belongs to the type-I restriction system S methylase family.</text>
</comment>
<dbReference type="GO" id="GO:0003677">
    <property type="term" value="F:DNA binding"/>
    <property type="evidence" value="ECO:0007669"/>
    <property type="project" value="UniProtKB-KW"/>
</dbReference>
<dbReference type="EMBL" id="BART01023064">
    <property type="protein sequence ID" value="GAH03750.1"/>
    <property type="molecule type" value="Genomic_DNA"/>
</dbReference>
<evidence type="ECO:0000259" key="4">
    <source>
        <dbReference type="Pfam" id="PF01420"/>
    </source>
</evidence>
<dbReference type="PANTHER" id="PTHR30408">
    <property type="entry name" value="TYPE-1 RESTRICTION ENZYME ECOKI SPECIFICITY PROTEIN"/>
    <property type="match status" value="1"/>
</dbReference>
<dbReference type="Gene3D" id="3.40.50.1010">
    <property type="entry name" value="5'-nuclease"/>
    <property type="match status" value="1"/>
</dbReference>
<evidence type="ECO:0000256" key="3">
    <source>
        <dbReference type="ARBA" id="ARBA00023125"/>
    </source>
</evidence>
<dbReference type="SUPFAM" id="SSF88723">
    <property type="entry name" value="PIN domain-like"/>
    <property type="match status" value="1"/>
</dbReference>
<protein>
    <recommendedName>
        <fullName evidence="4">Type I restriction modification DNA specificity domain-containing protein</fullName>
    </recommendedName>
</protein>
<dbReference type="PANTHER" id="PTHR30408:SF12">
    <property type="entry name" value="TYPE I RESTRICTION ENZYME MJAVIII SPECIFICITY SUBUNIT"/>
    <property type="match status" value="1"/>
</dbReference>
<proteinExistence type="inferred from homology"/>
<evidence type="ECO:0000313" key="5">
    <source>
        <dbReference type="EMBL" id="GAH03750.1"/>
    </source>
</evidence>
<keyword evidence="2" id="KW-0680">Restriction system</keyword>
<comment type="caution">
    <text evidence="5">The sequence shown here is derived from an EMBL/GenBank/DDBJ whole genome shotgun (WGS) entry which is preliminary data.</text>
</comment>
<dbReference type="AlphaFoldDB" id="X1D639"/>
<dbReference type="InterPro" id="IPR052021">
    <property type="entry name" value="Type-I_RS_S_subunit"/>
</dbReference>
<evidence type="ECO:0000256" key="2">
    <source>
        <dbReference type="ARBA" id="ARBA00022747"/>
    </source>
</evidence>
<keyword evidence="3" id="KW-0238">DNA-binding</keyword>
<dbReference type="InterPro" id="IPR000055">
    <property type="entry name" value="Restrct_endonuc_typeI_TRD"/>
</dbReference>
<feature type="non-terminal residue" evidence="5">
    <location>
        <position position="287"/>
    </location>
</feature>
<dbReference type="SUPFAM" id="SSF116734">
    <property type="entry name" value="DNA methylase specificity domain"/>
    <property type="match status" value="2"/>
</dbReference>
<dbReference type="Pfam" id="PF01420">
    <property type="entry name" value="Methylase_S"/>
    <property type="match status" value="1"/>
</dbReference>
<feature type="domain" description="Type I restriction modification DNA specificity" evidence="4">
    <location>
        <begin position="209"/>
        <end position="282"/>
    </location>
</feature>
<gene>
    <name evidence="5" type="ORF">S01H4_42067</name>
</gene>
<feature type="non-terminal residue" evidence="5">
    <location>
        <position position="1"/>
    </location>
</feature>
<dbReference type="Gene3D" id="3.90.220.20">
    <property type="entry name" value="DNA methylase specificity domains"/>
    <property type="match status" value="2"/>
</dbReference>
<sequence length="287" mass="32770">LPPFPEQKKIDRVLSKIQQAVEQQDKIINATKNLKKSLMQKLFTKGIINGFMFDTNIFGHILDNKILVENFPKNLNFFITPIQLYELKKTRDQNRRKMLLTIFNKIDQENIPTESTVLGVSKLGYSKLSRKNNLYEKIKSDLDEKVLKQNNIQDALIAETAIKNGLILVTNDGDLLEVTQKYNGEVSNLKDFLSGNYRKLKKTEIGLIPENWEMVRLGDIGKIITGTTPSTKKPEYYGGPYMFISPGDITERKYIIKTEKWLSEQGLKVSRSLPKDTVLVVCIGATI</sequence>
<accession>X1D639</accession>
<dbReference type="InterPro" id="IPR029060">
    <property type="entry name" value="PIN-like_dom_sf"/>
</dbReference>
<name>X1D639_9ZZZZ</name>
<dbReference type="InterPro" id="IPR044946">
    <property type="entry name" value="Restrct_endonuc_typeI_TRD_sf"/>
</dbReference>
<organism evidence="5">
    <name type="scientific">marine sediment metagenome</name>
    <dbReference type="NCBI Taxonomy" id="412755"/>
    <lineage>
        <taxon>unclassified sequences</taxon>
        <taxon>metagenomes</taxon>
        <taxon>ecological metagenomes</taxon>
    </lineage>
</organism>
<dbReference type="GO" id="GO:0009307">
    <property type="term" value="P:DNA restriction-modification system"/>
    <property type="evidence" value="ECO:0007669"/>
    <property type="project" value="UniProtKB-KW"/>
</dbReference>
<reference evidence="5" key="1">
    <citation type="journal article" date="2014" name="Front. Microbiol.">
        <title>High frequency of phylogenetically diverse reductive dehalogenase-homologous genes in deep subseafloor sedimentary metagenomes.</title>
        <authorList>
            <person name="Kawai M."/>
            <person name="Futagami T."/>
            <person name="Toyoda A."/>
            <person name="Takaki Y."/>
            <person name="Nishi S."/>
            <person name="Hori S."/>
            <person name="Arai W."/>
            <person name="Tsubouchi T."/>
            <person name="Morono Y."/>
            <person name="Uchiyama I."/>
            <person name="Ito T."/>
            <person name="Fujiyama A."/>
            <person name="Inagaki F."/>
            <person name="Takami H."/>
        </authorList>
    </citation>
    <scope>NUCLEOTIDE SEQUENCE</scope>
    <source>
        <strain evidence="5">Expedition CK06-06</strain>
    </source>
</reference>